<protein>
    <submittedName>
        <fullName evidence="1">Uncharacterized protein</fullName>
    </submittedName>
</protein>
<dbReference type="EMBL" id="BK015751">
    <property type="protein sequence ID" value="DAE23293.1"/>
    <property type="molecule type" value="Genomic_DNA"/>
</dbReference>
<accession>A0A8S5QX57</accession>
<evidence type="ECO:0000313" key="1">
    <source>
        <dbReference type="EMBL" id="DAE23293.1"/>
    </source>
</evidence>
<proteinExistence type="predicted"/>
<organism evidence="1">
    <name type="scientific">Myoviridae sp. ctTK08</name>
    <dbReference type="NCBI Taxonomy" id="2826656"/>
    <lineage>
        <taxon>Viruses</taxon>
        <taxon>Duplodnaviria</taxon>
        <taxon>Heunggongvirae</taxon>
        <taxon>Uroviricota</taxon>
        <taxon>Caudoviricetes</taxon>
    </lineage>
</organism>
<reference evidence="1" key="1">
    <citation type="journal article" date="2021" name="Proc. Natl. Acad. Sci. U.S.A.">
        <title>A Catalog of Tens of Thousands of Viruses from Human Metagenomes Reveals Hidden Associations with Chronic Diseases.</title>
        <authorList>
            <person name="Tisza M.J."/>
            <person name="Buck C.B."/>
        </authorList>
    </citation>
    <scope>NUCLEOTIDE SEQUENCE</scope>
    <source>
        <strain evidence="1">CtTK08</strain>
    </source>
</reference>
<name>A0A8S5QX57_9CAUD</name>
<sequence>MRLPEKAKPREAGNFTGFLFATLIRQGLKLDEV</sequence>